<dbReference type="EMBL" id="CADIKI010000025">
    <property type="protein sequence ID" value="CAB3807603.1"/>
    <property type="molecule type" value="Genomic_DNA"/>
</dbReference>
<dbReference type="InterPro" id="IPR032874">
    <property type="entry name" value="DDE_dom"/>
</dbReference>
<proteinExistence type="predicted"/>
<name>A0A6J5GWL4_9BURK</name>
<dbReference type="Pfam" id="PF13610">
    <property type="entry name" value="DDE_Tnp_IS240"/>
    <property type="match status" value="1"/>
</dbReference>
<reference evidence="2 3" key="1">
    <citation type="submission" date="2020-04" db="EMBL/GenBank/DDBJ databases">
        <authorList>
            <person name="De Canck E."/>
        </authorList>
    </citation>
    <scope>NUCLEOTIDE SEQUENCE [LARGE SCALE GENOMIC DNA]</scope>
    <source>
        <strain evidence="2 3">LMG 27177</strain>
    </source>
</reference>
<dbReference type="RefSeq" id="WP_425497509.1">
    <property type="nucleotide sequence ID" value="NZ_CADIKI010000025.1"/>
</dbReference>
<gene>
    <name evidence="2" type="ORF">LMG27177_06353</name>
</gene>
<protein>
    <recommendedName>
        <fullName evidence="1">DDE domain-containing protein</fullName>
    </recommendedName>
</protein>
<keyword evidence="3" id="KW-1185">Reference proteome</keyword>
<dbReference type="AlphaFoldDB" id="A0A6J5GWL4"/>
<accession>A0A6J5GWL4</accession>
<dbReference type="Proteomes" id="UP000494252">
    <property type="component" value="Unassembled WGS sequence"/>
</dbReference>
<evidence type="ECO:0000313" key="3">
    <source>
        <dbReference type="Proteomes" id="UP000494252"/>
    </source>
</evidence>
<organism evidence="2 3">
    <name type="scientific">Paraburkholderia fynbosensis</name>
    <dbReference type="NCBI Taxonomy" id="1200993"/>
    <lineage>
        <taxon>Bacteria</taxon>
        <taxon>Pseudomonadati</taxon>
        <taxon>Pseudomonadota</taxon>
        <taxon>Betaproteobacteria</taxon>
        <taxon>Burkholderiales</taxon>
        <taxon>Burkholderiaceae</taxon>
        <taxon>Paraburkholderia</taxon>
    </lineage>
</organism>
<feature type="domain" description="DDE" evidence="1">
    <location>
        <begin position="5"/>
        <end position="60"/>
    </location>
</feature>
<evidence type="ECO:0000259" key="1">
    <source>
        <dbReference type="Pfam" id="PF13610"/>
    </source>
</evidence>
<evidence type="ECO:0000313" key="2">
    <source>
        <dbReference type="EMBL" id="CAB3807603.1"/>
    </source>
</evidence>
<sequence>MSITLRGELYLIGWAVDQHCVELDILLQKRRNKAAAKRFSNACSPRVRRAARIVTDELMKHPTINPFPAATA</sequence>